<gene>
    <name evidence="3" type="ORF">O6P37_05570</name>
</gene>
<dbReference type="NCBIfam" id="NF037959">
    <property type="entry name" value="MFS_SpdSyn"/>
    <property type="match status" value="1"/>
</dbReference>
<comment type="caution">
    <text evidence="3">The sequence shown here is derived from an EMBL/GenBank/DDBJ whole genome shotgun (WGS) entry which is preliminary data.</text>
</comment>
<keyword evidence="4" id="KW-1185">Reference proteome</keyword>
<organism evidence="3 4">
    <name type="scientific">Mycobacterium hippophais</name>
    <dbReference type="NCBI Taxonomy" id="3016340"/>
    <lineage>
        <taxon>Bacteria</taxon>
        <taxon>Bacillati</taxon>
        <taxon>Actinomycetota</taxon>
        <taxon>Actinomycetes</taxon>
        <taxon>Mycobacteriales</taxon>
        <taxon>Mycobacteriaceae</taxon>
        <taxon>Mycobacterium</taxon>
    </lineage>
</organism>
<evidence type="ECO:0000313" key="3">
    <source>
        <dbReference type="EMBL" id="MCZ8378325.1"/>
    </source>
</evidence>
<name>A0ABT4PP34_9MYCO</name>
<keyword evidence="2" id="KW-0812">Transmembrane</keyword>
<dbReference type="SUPFAM" id="SSF53335">
    <property type="entry name" value="S-adenosyl-L-methionine-dependent methyltransferases"/>
    <property type="match status" value="1"/>
</dbReference>
<dbReference type="Gene3D" id="3.40.50.150">
    <property type="entry name" value="Vaccinia Virus protein VP39"/>
    <property type="match status" value="1"/>
</dbReference>
<proteinExistence type="predicted"/>
<reference evidence="3" key="1">
    <citation type="submission" date="2022-12" db="EMBL/GenBank/DDBJ databases">
        <authorList>
            <person name="Deng Y."/>
            <person name="Zhang Y.-Q."/>
        </authorList>
    </citation>
    <scope>NUCLEOTIDE SEQUENCE</scope>
    <source>
        <strain evidence="3">CPCC 205372</strain>
    </source>
</reference>
<dbReference type="InterPro" id="IPR036259">
    <property type="entry name" value="MFS_trans_sf"/>
</dbReference>
<feature type="transmembrane region" description="Helical" evidence="2">
    <location>
        <begin position="30"/>
        <end position="53"/>
    </location>
</feature>
<keyword evidence="1" id="KW-0620">Polyamine biosynthesis</keyword>
<dbReference type="PANTHER" id="PTHR43317:SF1">
    <property type="entry name" value="THERMOSPERMINE SYNTHASE ACAULIS5"/>
    <property type="match status" value="1"/>
</dbReference>
<evidence type="ECO:0000256" key="2">
    <source>
        <dbReference type="SAM" id="Phobius"/>
    </source>
</evidence>
<feature type="transmembrane region" description="Helical" evidence="2">
    <location>
        <begin position="215"/>
        <end position="232"/>
    </location>
</feature>
<dbReference type="SUPFAM" id="SSF103473">
    <property type="entry name" value="MFS general substrate transporter"/>
    <property type="match status" value="1"/>
</dbReference>
<keyword evidence="2" id="KW-0472">Membrane</keyword>
<accession>A0ABT4PP34</accession>
<keyword evidence="2" id="KW-1133">Transmembrane helix</keyword>
<feature type="transmembrane region" description="Helical" evidence="2">
    <location>
        <begin position="115"/>
        <end position="135"/>
    </location>
</feature>
<dbReference type="InterPro" id="IPR029063">
    <property type="entry name" value="SAM-dependent_MTases_sf"/>
</dbReference>
<feature type="transmembrane region" description="Helical" evidence="2">
    <location>
        <begin position="185"/>
        <end position="203"/>
    </location>
</feature>
<feature type="transmembrane region" description="Helical" evidence="2">
    <location>
        <begin position="90"/>
        <end position="109"/>
    </location>
</feature>
<dbReference type="EMBL" id="JAPZPY010000001">
    <property type="protein sequence ID" value="MCZ8378325.1"/>
    <property type="molecule type" value="Genomic_DNA"/>
</dbReference>
<dbReference type="Gene3D" id="1.20.1250.20">
    <property type="entry name" value="MFS general substrate transporter like domains"/>
    <property type="match status" value="1"/>
</dbReference>
<dbReference type="Proteomes" id="UP001142153">
    <property type="component" value="Unassembled WGS sequence"/>
</dbReference>
<feature type="transmembrane region" description="Helical" evidence="2">
    <location>
        <begin position="156"/>
        <end position="179"/>
    </location>
</feature>
<protein>
    <submittedName>
        <fullName evidence="3">Fused MFS/spermidine synthase</fullName>
    </submittedName>
</protein>
<evidence type="ECO:0000256" key="1">
    <source>
        <dbReference type="ARBA" id="ARBA00023115"/>
    </source>
</evidence>
<dbReference type="PANTHER" id="PTHR43317">
    <property type="entry name" value="THERMOSPERMINE SYNTHASE ACAULIS5"/>
    <property type="match status" value="1"/>
</dbReference>
<feature type="transmembrane region" description="Helical" evidence="2">
    <location>
        <begin position="59"/>
        <end position="78"/>
    </location>
</feature>
<evidence type="ECO:0000313" key="4">
    <source>
        <dbReference type="Proteomes" id="UP001142153"/>
    </source>
</evidence>
<sequence>MDYVAEANRLPGQPETPEVTMMDSRTASTLVFLSSAAVLVVEITALRLLAPYLGLTLETSTMVIGIALCAIAFGSWMGGRVADRRDPRHLIGPALGVSGAVVAFTPALLRSVAEWAPPALMSMASVTILVPGALLSAVTPMVTKLRLSRLAETGTVVGQLSGVGTAGAIAGTVLTGFVLISRLPVTAILVSLGVLLVAGAGLFQWRSRRWSGARAAALALVTVAGGVAGYVAPGGCDAETQYHCARLIADPDRSSGRTLELDGVRHSYVDVDDPTYLQFTYIRAVASIVDASFPGSEPLTAYHLGAGGLTFPRYLAARRPGTDNVVSEIDGGVVRIDRDVLGASETGIDLRVEDGRLGLRRLEAGSRDLIVGDAFGGVSVPWHLTTVEAMADVRRVLKPDGMYVANLIDHGDQAFARAEVATLRRTFDRVILAGESNDLGLDPTTPPDGGNLVVVASDRRVDQGRLQTALDTRETRWTLIADAHLSAWIGNAQVLTDDYAPVDQLLEPYPAPHSQ</sequence>